<sequence length="185" mass="20883">MHRKFLQFWDVNGAWQVHNMGSRLVATFAATGNSEYYTPLRLSPGQSLPVPLGYSTITFETPMMAYEMEITNARTARPPRQEHPGFVGLTEHHFEPTEEQFVLLRALALPVLQNPTEPAHQVVPGINQLAEELGWSEKKTNRKMANIVDALAQAGVPEFQPGPTRVNWRIPLARYAAEVWGHTLR</sequence>
<dbReference type="RefSeq" id="WP_152668897.1">
    <property type="nucleotide sequence ID" value="NZ_LDYD01000005.1"/>
</dbReference>
<dbReference type="Proteomes" id="UP000254467">
    <property type="component" value="Unassembled WGS sequence"/>
</dbReference>
<proteinExistence type="predicted"/>
<protein>
    <submittedName>
        <fullName evidence="1">Uncharacterized protein</fullName>
    </submittedName>
</protein>
<keyword evidence="2" id="KW-1185">Reference proteome</keyword>
<reference evidence="1 2" key="1">
    <citation type="submission" date="2018-06" db="EMBL/GenBank/DDBJ databases">
        <authorList>
            <consortium name="Pathogen Informatics"/>
            <person name="Doyle S."/>
        </authorList>
    </citation>
    <scope>NUCLEOTIDE SEQUENCE [LARGE SCALE GENOMIC DNA]</scope>
    <source>
        <strain evidence="1 2">NCTC11862</strain>
    </source>
</reference>
<accession>A0A376CKY6</accession>
<dbReference type="EMBL" id="UFXQ01000001">
    <property type="protein sequence ID" value="STC68847.1"/>
    <property type="molecule type" value="Genomic_DNA"/>
</dbReference>
<name>A0A376CKY6_9CORY</name>
<dbReference type="AlphaFoldDB" id="A0A376CKY6"/>
<evidence type="ECO:0000313" key="2">
    <source>
        <dbReference type="Proteomes" id="UP000254467"/>
    </source>
</evidence>
<evidence type="ECO:0000313" key="1">
    <source>
        <dbReference type="EMBL" id="STC68847.1"/>
    </source>
</evidence>
<dbReference type="STRING" id="35756.GCA_001044155_00958"/>
<gene>
    <name evidence="1" type="ORF">NCTC11862_00623</name>
</gene>
<organism evidence="1 2">
    <name type="scientific">Corynebacterium pilosum</name>
    <dbReference type="NCBI Taxonomy" id="35756"/>
    <lineage>
        <taxon>Bacteria</taxon>
        <taxon>Bacillati</taxon>
        <taxon>Actinomycetota</taxon>
        <taxon>Actinomycetes</taxon>
        <taxon>Mycobacteriales</taxon>
        <taxon>Corynebacteriaceae</taxon>
        <taxon>Corynebacterium</taxon>
    </lineage>
</organism>